<dbReference type="Pfam" id="PF10536">
    <property type="entry name" value="PMD"/>
    <property type="match status" value="1"/>
</dbReference>
<dbReference type="InterPro" id="IPR044824">
    <property type="entry name" value="MAIN-like"/>
</dbReference>
<evidence type="ECO:0000313" key="2">
    <source>
        <dbReference type="EMBL" id="KAK9998131.1"/>
    </source>
</evidence>
<dbReference type="GO" id="GO:0010073">
    <property type="term" value="P:meristem maintenance"/>
    <property type="evidence" value="ECO:0007669"/>
    <property type="project" value="InterPro"/>
</dbReference>
<dbReference type="PANTHER" id="PTHR46033">
    <property type="entry name" value="PROTEIN MAIN-LIKE 2"/>
    <property type="match status" value="1"/>
</dbReference>
<sequence length="143" mass="16468">MSITLEDVKVILGLPIDGEVLVGLTAVVDRDWRQLCVELLGFEVPENDNKILVGQRILISRLIKCIAKPLPHDATEIQIHQYAWCYISILLEDKIFMDKSGDRVHLMFLEFLQNLRDPPQYSWGNGCLAWLYRELCRASKKEA</sequence>
<organism evidence="2 3">
    <name type="scientific">Lithocarpus litseifolius</name>
    <dbReference type="NCBI Taxonomy" id="425828"/>
    <lineage>
        <taxon>Eukaryota</taxon>
        <taxon>Viridiplantae</taxon>
        <taxon>Streptophyta</taxon>
        <taxon>Embryophyta</taxon>
        <taxon>Tracheophyta</taxon>
        <taxon>Spermatophyta</taxon>
        <taxon>Magnoliopsida</taxon>
        <taxon>eudicotyledons</taxon>
        <taxon>Gunneridae</taxon>
        <taxon>Pentapetalae</taxon>
        <taxon>rosids</taxon>
        <taxon>fabids</taxon>
        <taxon>Fagales</taxon>
        <taxon>Fagaceae</taxon>
        <taxon>Lithocarpus</taxon>
    </lineage>
</organism>
<evidence type="ECO:0000259" key="1">
    <source>
        <dbReference type="Pfam" id="PF10536"/>
    </source>
</evidence>
<dbReference type="Proteomes" id="UP001459277">
    <property type="component" value="Unassembled WGS sequence"/>
</dbReference>
<proteinExistence type="predicted"/>
<name>A0AAW2CIU0_9ROSI</name>
<gene>
    <name evidence="2" type="ORF">SO802_017734</name>
</gene>
<protein>
    <recommendedName>
        <fullName evidence="1">Aminotransferase-like plant mobile domain-containing protein</fullName>
    </recommendedName>
</protein>
<dbReference type="PANTHER" id="PTHR46033:SF8">
    <property type="entry name" value="PROTEIN MAINTENANCE OF MERISTEMS-LIKE"/>
    <property type="match status" value="1"/>
</dbReference>
<dbReference type="InterPro" id="IPR019557">
    <property type="entry name" value="AminoTfrase-like_pln_mobile"/>
</dbReference>
<keyword evidence="3" id="KW-1185">Reference proteome</keyword>
<dbReference type="AlphaFoldDB" id="A0AAW2CIU0"/>
<accession>A0AAW2CIU0</accession>
<dbReference type="EMBL" id="JAZDWU010000006">
    <property type="protein sequence ID" value="KAK9998131.1"/>
    <property type="molecule type" value="Genomic_DNA"/>
</dbReference>
<reference evidence="2 3" key="1">
    <citation type="submission" date="2024-01" db="EMBL/GenBank/DDBJ databases">
        <title>A telomere-to-telomere, gap-free genome of sweet tea (Lithocarpus litseifolius).</title>
        <authorList>
            <person name="Zhou J."/>
        </authorList>
    </citation>
    <scope>NUCLEOTIDE SEQUENCE [LARGE SCALE GENOMIC DNA]</scope>
    <source>
        <strain evidence="2">Zhou-2022a</strain>
        <tissue evidence="2">Leaf</tissue>
    </source>
</reference>
<feature type="domain" description="Aminotransferase-like plant mobile" evidence="1">
    <location>
        <begin position="1"/>
        <end position="141"/>
    </location>
</feature>
<evidence type="ECO:0000313" key="3">
    <source>
        <dbReference type="Proteomes" id="UP001459277"/>
    </source>
</evidence>
<comment type="caution">
    <text evidence="2">The sequence shown here is derived from an EMBL/GenBank/DDBJ whole genome shotgun (WGS) entry which is preliminary data.</text>
</comment>